<proteinExistence type="predicted"/>
<reference evidence="1 2" key="1">
    <citation type="submission" date="2017-11" db="EMBL/GenBank/DDBJ databases">
        <title>Population delineation of vibrios coincides with oyster pathogenicity.</title>
        <authorList>
            <person name="Bruto M."/>
            <person name="Labreuche Y."/>
            <person name="James A."/>
            <person name="Piel D."/>
            <person name="Chenivesse S."/>
            <person name="Petton B."/>
            <person name="Polz M.F."/>
            <person name="Le Roux F."/>
        </authorList>
    </citation>
    <scope>NUCLEOTIDE SEQUENCE [LARGE SCALE GENOMIC DNA]</scope>
    <source>
        <strain evidence="1 2">FF_144</strain>
    </source>
</reference>
<dbReference type="Proteomes" id="UP000244197">
    <property type="component" value="Unassembled WGS sequence"/>
</dbReference>
<evidence type="ECO:0000313" key="1">
    <source>
        <dbReference type="EMBL" id="PTP12848.1"/>
    </source>
</evidence>
<organism evidence="1 2">
    <name type="scientific">Vibrio splendidus</name>
    <dbReference type="NCBI Taxonomy" id="29497"/>
    <lineage>
        <taxon>Bacteria</taxon>
        <taxon>Pseudomonadati</taxon>
        <taxon>Pseudomonadota</taxon>
        <taxon>Gammaproteobacteria</taxon>
        <taxon>Vibrionales</taxon>
        <taxon>Vibrionaceae</taxon>
        <taxon>Vibrio</taxon>
    </lineage>
</organism>
<comment type="caution">
    <text evidence="1">The sequence shown here is derived from an EMBL/GenBank/DDBJ whole genome shotgun (WGS) entry which is preliminary data.</text>
</comment>
<protein>
    <submittedName>
        <fullName evidence="1">Uncharacterized protein</fullName>
    </submittedName>
</protein>
<evidence type="ECO:0000313" key="2">
    <source>
        <dbReference type="Proteomes" id="UP000244197"/>
    </source>
</evidence>
<dbReference type="AlphaFoldDB" id="A0A2T5E0J4"/>
<accession>A0A2T5E0J4</accession>
<name>A0A2T5E0J4_VIBSP</name>
<gene>
    <name evidence="1" type="ORF">CWO07_26545</name>
</gene>
<sequence length="163" mass="18764">MRFLPGEHIYSYLYRGYIVHGIDGYSTIINYDGLFKRRLATIKPELINPFLDTSNFRDLCVRSGFIDVSLKLADDYIEEYVGSEKFPKGLKLHPINRKNAHTVNYCSECVQDFIKEFGFAYLLAVWLDDGYVCKKHDRPVVSLNSNSRAQTIKQLKIVLSGDV</sequence>
<dbReference type="EMBL" id="PIFK01000155">
    <property type="protein sequence ID" value="PTP12848.1"/>
    <property type="molecule type" value="Genomic_DNA"/>
</dbReference>